<dbReference type="Proteomes" id="UP001151582">
    <property type="component" value="Unassembled WGS sequence"/>
</dbReference>
<proteinExistence type="predicted"/>
<comment type="caution">
    <text evidence="2">The sequence shown here is derived from an EMBL/GenBank/DDBJ whole genome shotgun (WGS) entry which is preliminary data.</text>
</comment>
<feature type="compositionally biased region" description="Polar residues" evidence="1">
    <location>
        <begin position="72"/>
        <end position="85"/>
    </location>
</feature>
<gene>
    <name evidence="2" type="ORF">H4R34_006022</name>
</gene>
<evidence type="ECO:0000256" key="1">
    <source>
        <dbReference type="SAM" id="MobiDB-lite"/>
    </source>
</evidence>
<feature type="compositionally biased region" description="Low complexity" evidence="1">
    <location>
        <begin position="93"/>
        <end position="121"/>
    </location>
</feature>
<accession>A0A9W8E6K6</accession>
<evidence type="ECO:0000313" key="2">
    <source>
        <dbReference type="EMBL" id="KAJ1970562.1"/>
    </source>
</evidence>
<dbReference type="EMBL" id="JANBQB010001718">
    <property type="protein sequence ID" value="KAJ1970562.1"/>
    <property type="molecule type" value="Genomic_DNA"/>
</dbReference>
<evidence type="ECO:0000313" key="3">
    <source>
        <dbReference type="Proteomes" id="UP001151582"/>
    </source>
</evidence>
<name>A0A9W8E6K6_9FUNG</name>
<organism evidence="2 3">
    <name type="scientific">Dimargaris verticillata</name>
    <dbReference type="NCBI Taxonomy" id="2761393"/>
    <lineage>
        <taxon>Eukaryota</taxon>
        <taxon>Fungi</taxon>
        <taxon>Fungi incertae sedis</taxon>
        <taxon>Zoopagomycota</taxon>
        <taxon>Kickxellomycotina</taxon>
        <taxon>Dimargaritomycetes</taxon>
        <taxon>Dimargaritales</taxon>
        <taxon>Dimargaritaceae</taxon>
        <taxon>Dimargaris</taxon>
    </lineage>
</organism>
<keyword evidence="3" id="KW-1185">Reference proteome</keyword>
<feature type="region of interest" description="Disordered" evidence="1">
    <location>
        <begin position="1"/>
        <end position="121"/>
    </location>
</feature>
<dbReference type="OrthoDB" id="2272836at2759"/>
<feature type="compositionally biased region" description="Basic and acidic residues" evidence="1">
    <location>
        <begin position="54"/>
        <end position="64"/>
    </location>
</feature>
<dbReference type="AlphaFoldDB" id="A0A9W8E6K6"/>
<sequence>MSHRPPHPHPAYATMTVGHGTPPNDPPLHPTIPSHMQGPRSAIVPPVAGKKRNTSHEQVIEAMRKRIHAKAQSRSQAANSSTGASLTHPPTPNTANPAGPLPPNTSSAARRDAANSNIPES</sequence>
<protein>
    <submittedName>
        <fullName evidence="2">Uncharacterized protein</fullName>
    </submittedName>
</protein>
<reference evidence="2" key="1">
    <citation type="submission" date="2022-07" db="EMBL/GenBank/DDBJ databases">
        <title>Phylogenomic reconstructions and comparative analyses of Kickxellomycotina fungi.</title>
        <authorList>
            <person name="Reynolds N.K."/>
            <person name="Stajich J.E."/>
            <person name="Barry K."/>
            <person name="Grigoriev I.V."/>
            <person name="Crous P."/>
            <person name="Smith M.E."/>
        </authorList>
    </citation>
    <scope>NUCLEOTIDE SEQUENCE</scope>
    <source>
        <strain evidence="2">RSA 567</strain>
    </source>
</reference>